<sequence>MSRQDGSSIDITPTTTPTSFAPSGIRPTNFTRIHRPEHEISGTFVIDRGLRLPCPDGSYNLHLATTKNLTANVYILPPSSSATQEDKGTATSLVFSGVNVSVEIHRSGSVGDDYPLNIQIRFEKAATISLPRSFNGPLQLCTSGNFITFHRDLEPNFLLFSEVDGKTNGFIGEIDYSQLEDFDNVAGDKINTLSWGSEQRRITLRYDDDKLKTQSRSTRVRMY</sequence>
<feature type="region of interest" description="Disordered" evidence="1">
    <location>
        <begin position="1"/>
        <end position="26"/>
    </location>
</feature>
<reference evidence="3" key="1">
    <citation type="submission" date="2020-11" db="EMBL/GenBank/DDBJ databases">
        <authorList>
            <consortium name="DOE Joint Genome Institute"/>
            <person name="Ahrendt S."/>
            <person name="Riley R."/>
            <person name="Andreopoulos W."/>
            <person name="Labutti K."/>
            <person name="Pangilinan J."/>
            <person name="Ruiz-Duenas F.J."/>
            <person name="Barrasa J.M."/>
            <person name="Sanchez-Garcia M."/>
            <person name="Camarero S."/>
            <person name="Miyauchi S."/>
            <person name="Serrano A."/>
            <person name="Linde D."/>
            <person name="Babiker R."/>
            <person name="Drula E."/>
            <person name="Ayuso-Fernandez I."/>
            <person name="Pacheco R."/>
            <person name="Padilla G."/>
            <person name="Ferreira P."/>
            <person name="Barriuso J."/>
            <person name="Kellner H."/>
            <person name="Castanera R."/>
            <person name="Alfaro M."/>
            <person name="Ramirez L."/>
            <person name="Pisabarro A.G."/>
            <person name="Kuo A."/>
            <person name="Tritt A."/>
            <person name="Lipzen A."/>
            <person name="He G."/>
            <person name="Yan M."/>
            <person name="Ng V."/>
            <person name="Cullen D."/>
            <person name="Martin F."/>
            <person name="Rosso M.-N."/>
            <person name="Henrissat B."/>
            <person name="Hibbett D."/>
            <person name="Martinez A.T."/>
            <person name="Grigoriev I.V."/>
        </authorList>
    </citation>
    <scope>NUCLEOTIDE SEQUENCE</scope>
    <source>
        <strain evidence="3">CBS 506.95</strain>
    </source>
</reference>
<comment type="caution">
    <text evidence="3">The sequence shown here is derived from an EMBL/GenBank/DDBJ whole genome shotgun (WGS) entry which is preliminary data.</text>
</comment>
<dbReference type="InterPro" id="IPR055754">
    <property type="entry name" value="DUF7330"/>
</dbReference>
<evidence type="ECO:0000313" key="4">
    <source>
        <dbReference type="Proteomes" id="UP000807306"/>
    </source>
</evidence>
<dbReference type="AlphaFoldDB" id="A0A9P6EIH4"/>
<evidence type="ECO:0000256" key="1">
    <source>
        <dbReference type="SAM" id="MobiDB-lite"/>
    </source>
</evidence>
<dbReference type="OrthoDB" id="5289249at2759"/>
<feature type="domain" description="DUF7330" evidence="2">
    <location>
        <begin position="29"/>
        <end position="209"/>
    </location>
</feature>
<name>A0A9P6EIH4_9AGAR</name>
<proteinExistence type="predicted"/>
<gene>
    <name evidence="3" type="ORF">CPB83DRAFT_852335</name>
</gene>
<keyword evidence="4" id="KW-1185">Reference proteome</keyword>
<organism evidence="3 4">
    <name type="scientific">Crepidotus variabilis</name>
    <dbReference type="NCBI Taxonomy" id="179855"/>
    <lineage>
        <taxon>Eukaryota</taxon>
        <taxon>Fungi</taxon>
        <taxon>Dikarya</taxon>
        <taxon>Basidiomycota</taxon>
        <taxon>Agaricomycotina</taxon>
        <taxon>Agaricomycetes</taxon>
        <taxon>Agaricomycetidae</taxon>
        <taxon>Agaricales</taxon>
        <taxon>Agaricineae</taxon>
        <taxon>Crepidotaceae</taxon>
        <taxon>Crepidotus</taxon>
    </lineage>
</organism>
<evidence type="ECO:0000259" key="2">
    <source>
        <dbReference type="Pfam" id="PF24016"/>
    </source>
</evidence>
<accession>A0A9P6EIH4</accession>
<dbReference type="Proteomes" id="UP000807306">
    <property type="component" value="Unassembled WGS sequence"/>
</dbReference>
<feature type="compositionally biased region" description="Polar residues" evidence="1">
    <location>
        <begin position="1"/>
        <end position="11"/>
    </location>
</feature>
<dbReference type="Pfam" id="PF24016">
    <property type="entry name" value="DUF7330"/>
    <property type="match status" value="1"/>
</dbReference>
<protein>
    <recommendedName>
        <fullName evidence="2">DUF7330 domain-containing protein</fullName>
    </recommendedName>
</protein>
<evidence type="ECO:0000313" key="3">
    <source>
        <dbReference type="EMBL" id="KAF9529574.1"/>
    </source>
</evidence>
<dbReference type="EMBL" id="MU157845">
    <property type="protein sequence ID" value="KAF9529574.1"/>
    <property type="molecule type" value="Genomic_DNA"/>
</dbReference>